<evidence type="ECO:0000259" key="2">
    <source>
        <dbReference type="Pfam" id="PF25819"/>
    </source>
</evidence>
<feature type="compositionally biased region" description="Basic and acidic residues" evidence="1">
    <location>
        <begin position="137"/>
        <end position="150"/>
    </location>
</feature>
<dbReference type="SUPFAM" id="SSF50494">
    <property type="entry name" value="Trypsin-like serine proteases"/>
    <property type="match status" value="1"/>
</dbReference>
<proteinExistence type="predicted"/>
<reference evidence="3" key="1">
    <citation type="submission" date="2018-05" db="EMBL/GenBank/DDBJ databases">
        <authorList>
            <person name="Lanie J.A."/>
            <person name="Ng W.-L."/>
            <person name="Kazmierczak K.M."/>
            <person name="Andrzejewski T.M."/>
            <person name="Davidsen T.M."/>
            <person name="Wayne K.J."/>
            <person name="Tettelin H."/>
            <person name="Glass J.I."/>
            <person name="Rusch D."/>
            <person name="Podicherti R."/>
            <person name="Tsui H.-C.T."/>
            <person name="Winkler M.E."/>
        </authorList>
    </citation>
    <scope>NUCLEOTIDE SEQUENCE</scope>
</reference>
<accession>A0A381QEI7</accession>
<dbReference type="Pfam" id="PF25819">
    <property type="entry name" value="Nal1_C"/>
    <property type="match status" value="1"/>
</dbReference>
<feature type="region of interest" description="Disordered" evidence="1">
    <location>
        <begin position="137"/>
        <end position="169"/>
    </location>
</feature>
<dbReference type="EMBL" id="UINC01001264">
    <property type="protein sequence ID" value="SUZ76083.1"/>
    <property type="molecule type" value="Genomic_DNA"/>
</dbReference>
<feature type="domain" description="Nal1 C-terminal" evidence="2">
    <location>
        <begin position="271"/>
        <end position="353"/>
    </location>
</feature>
<dbReference type="Gene3D" id="2.40.10.10">
    <property type="entry name" value="Trypsin-like serine proteases"/>
    <property type="match status" value="1"/>
</dbReference>
<dbReference type="InterPro" id="IPR043504">
    <property type="entry name" value="Peptidase_S1_PA_chymotrypsin"/>
</dbReference>
<evidence type="ECO:0000256" key="1">
    <source>
        <dbReference type="SAM" id="MobiDB-lite"/>
    </source>
</evidence>
<organism evidence="3">
    <name type="scientific">marine metagenome</name>
    <dbReference type="NCBI Taxonomy" id="408172"/>
    <lineage>
        <taxon>unclassified sequences</taxon>
        <taxon>metagenomes</taxon>
        <taxon>ecological metagenomes</taxon>
    </lineage>
</organism>
<gene>
    <name evidence="3" type="ORF">METZ01_LOCUS28937</name>
</gene>
<sequence>MKERGRWSKLTLAGALLAEFLLPSPAAIGARWRDGLSLDLKPTQYGVVGFMQWGNGLTPVPKPADLFAAMATQDLYTPDLFGIDGVVGTAVGVGPDGAPVVLVYTARPGILGLPMMLDGTPVRTEVTGEFWALGDRPRAKKTDSPVDRKSRFPRPVPIGVSGGQPDVTAGTIGARVSDGERTFALSNNHVFANRNDAKTGDDILQPGRVDGGTDPANSIGTLYKFERLRFCRLLSCPNNRVDAAIALTDSDNLGTSTPADGYGEPRTKPTTATLGQAVQKYGRTTGLTRGVVSGLNATINVNYNTGTARFIDQILITDGRFSQGGDSGSLVVTQSSGQDDRRPVGLLFAGSNTHTIANPIDLVLDLFSVEIDGG</sequence>
<dbReference type="InterPro" id="IPR009003">
    <property type="entry name" value="Peptidase_S1_PA"/>
</dbReference>
<protein>
    <recommendedName>
        <fullName evidence="2">Nal1 C-terminal domain-containing protein</fullName>
    </recommendedName>
</protein>
<dbReference type="AlphaFoldDB" id="A0A381QEI7"/>
<name>A0A381QEI7_9ZZZZ</name>
<dbReference type="InterPro" id="IPR057904">
    <property type="entry name" value="Nal1_C"/>
</dbReference>
<evidence type="ECO:0000313" key="3">
    <source>
        <dbReference type="EMBL" id="SUZ76083.1"/>
    </source>
</evidence>